<dbReference type="GO" id="GO:0004672">
    <property type="term" value="F:protein kinase activity"/>
    <property type="evidence" value="ECO:0007669"/>
    <property type="project" value="InterPro"/>
</dbReference>
<dbReference type="Gene3D" id="3.30.200.20">
    <property type="entry name" value="Phosphorylase Kinase, domain 1"/>
    <property type="match status" value="1"/>
</dbReference>
<organism evidence="2 3">
    <name type="scientific">Stephania yunnanensis</name>
    <dbReference type="NCBI Taxonomy" id="152371"/>
    <lineage>
        <taxon>Eukaryota</taxon>
        <taxon>Viridiplantae</taxon>
        <taxon>Streptophyta</taxon>
        <taxon>Embryophyta</taxon>
        <taxon>Tracheophyta</taxon>
        <taxon>Spermatophyta</taxon>
        <taxon>Magnoliopsida</taxon>
        <taxon>Ranunculales</taxon>
        <taxon>Menispermaceae</taxon>
        <taxon>Menispermoideae</taxon>
        <taxon>Cissampelideae</taxon>
        <taxon>Stephania</taxon>
    </lineage>
</organism>
<evidence type="ECO:0000259" key="1">
    <source>
        <dbReference type="Pfam" id="PF07714"/>
    </source>
</evidence>
<dbReference type="AlphaFoldDB" id="A0AAP0DVK6"/>
<reference evidence="2 3" key="1">
    <citation type="submission" date="2024-01" db="EMBL/GenBank/DDBJ databases">
        <title>Genome assemblies of Stephania.</title>
        <authorList>
            <person name="Yang L."/>
        </authorList>
    </citation>
    <scope>NUCLEOTIDE SEQUENCE [LARGE SCALE GENOMIC DNA]</scope>
    <source>
        <strain evidence="2">YNDBR</strain>
        <tissue evidence="2">Leaf</tissue>
    </source>
</reference>
<comment type="caution">
    <text evidence="2">The sequence shown here is derived from an EMBL/GenBank/DDBJ whole genome shotgun (WGS) entry which is preliminary data.</text>
</comment>
<proteinExistence type="predicted"/>
<dbReference type="Pfam" id="PF07714">
    <property type="entry name" value="PK_Tyr_Ser-Thr"/>
    <property type="match status" value="1"/>
</dbReference>
<dbReference type="Proteomes" id="UP001420932">
    <property type="component" value="Unassembled WGS sequence"/>
</dbReference>
<evidence type="ECO:0000313" key="2">
    <source>
        <dbReference type="EMBL" id="KAK9081910.1"/>
    </source>
</evidence>
<dbReference type="SUPFAM" id="SSF56112">
    <property type="entry name" value="Protein kinase-like (PK-like)"/>
    <property type="match status" value="1"/>
</dbReference>
<name>A0AAP0DVK6_9MAGN</name>
<dbReference type="InterPro" id="IPR011009">
    <property type="entry name" value="Kinase-like_dom_sf"/>
</dbReference>
<sequence>MRCGEGECGDFVQGVLEEGTTVVVKRLKDVVVTKREFEVRWKGSRKVNHENIVPLRAFYYSKDEKLLVYDFMPAEASLSLFFTCSRVNFIVITTFADIIK</sequence>
<feature type="domain" description="Serine-threonine/tyrosine-protein kinase catalytic" evidence="1">
    <location>
        <begin position="3"/>
        <end position="81"/>
    </location>
</feature>
<dbReference type="InterPro" id="IPR050994">
    <property type="entry name" value="At_inactive_RLKs"/>
</dbReference>
<protein>
    <recommendedName>
        <fullName evidence="1">Serine-threonine/tyrosine-protein kinase catalytic domain-containing protein</fullName>
    </recommendedName>
</protein>
<dbReference type="InterPro" id="IPR001245">
    <property type="entry name" value="Ser-Thr/Tyr_kinase_cat_dom"/>
</dbReference>
<evidence type="ECO:0000313" key="3">
    <source>
        <dbReference type="Proteomes" id="UP001420932"/>
    </source>
</evidence>
<accession>A0AAP0DVK6</accession>
<dbReference type="EMBL" id="JBBNAF010000043">
    <property type="protein sequence ID" value="KAK9081910.1"/>
    <property type="molecule type" value="Genomic_DNA"/>
</dbReference>
<dbReference type="PANTHER" id="PTHR48010:SF55">
    <property type="entry name" value="OS01G0607900 PROTEIN"/>
    <property type="match status" value="1"/>
</dbReference>
<keyword evidence="3" id="KW-1185">Reference proteome</keyword>
<gene>
    <name evidence="2" type="ORF">Syun_030747</name>
</gene>
<dbReference type="PANTHER" id="PTHR48010">
    <property type="entry name" value="OS05G0588300 PROTEIN"/>
    <property type="match status" value="1"/>
</dbReference>